<keyword evidence="4 5" id="KW-0472">Membrane</keyword>
<dbReference type="EMBL" id="JAAAHY010000003">
    <property type="protein sequence ID" value="KAF9968814.1"/>
    <property type="molecule type" value="Genomic_DNA"/>
</dbReference>
<evidence type="ECO:0000313" key="7">
    <source>
        <dbReference type="Proteomes" id="UP000738359"/>
    </source>
</evidence>
<dbReference type="Proteomes" id="UP000738359">
    <property type="component" value="Unassembled WGS sequence"/>
</dbReference>
<comment type="subcellular location">
    <subcellularLocation>
        <location evidence="1 5">Membrane</location>
        <topology evidence="1 5">Multi-pass membrane protein</topology>
    </subcellularLocation>
</comment>
<organism evidence="6 7">
    <name type="scientific">Mortierella alpina</name>
    <name type="common">Oleaginous fungus</name>
    <name type="synonym">Mortierella renispora</name>
    <dbReference type="NCBI Taxonomy" id="64518"/>
    <lineage>
        <taxon>Eukaryota</taxon>
        <taxon>Fungi</taxon>
        <taxon>Fungi incertae sedis</taxon>
        <taxon>Mucoromycota</taxon>
        <taxon>Mortierellomycotina</taxon>
        <taxon>Mortierellomycetes</taxon>
        <taxon>Mortierellales</taxon>
        <taxon>Mortierellaceae</taxon>
        <taxon>Mortierella</taxon>
    </lineage>
</organism>
<keyword evidence="2 5" id="KW-0812">Transmembrane</keyword>
<evidence type="ECO:0000256" key="2">
    <source>
        <dbReference type="ARBA" id="ARBA00022692"/>
    </source>
</evidence>
<name>A0A9P6M7J0_MORAP</name>
<feature type="transmembrane region" description="Helical" evidence="5">
    <location>
        <begin position="86"/>
        <end position="119"/>
    </location>
</feature>
<gene>
    <name evidence="6" type="ORF">BGZ70_005618</name>
</gene>
<feature type="transmembrane region" description="Helical" evidence="5">
    <location>
        <begin position="140"/>
        <end position="163"/>
    </location>
</feature>
<dbReference type="Pfam" id="PF03208">
    <property type="entry name" value="PRA1"/>
    <property type="match status" value="1"/>
</dbReference>
<dbReference type="GO" id="GO:0005794">
    <property type="term" value="C:Golgi apparatus"/>
    <property type="evidence" value="ECO:0007669"/>
    <property type="project" value="TreeGrafter"/>
</dbReference>
<sequence length="189" mass="20372">MAAPAYTAVPTNPFAGGFPSSEETSAAASTAASFGLGYLQKFREERLSSLRPVSEFFDRNRLSMPSGFSSVTSRFNYNLTYFQGNYLLMFLAITAYSLITNFMLMFSVAFVVGGMYFISRIPAEGITIGSNTFQAAQLKTGLICIAVVLFFFSSTIGTVFWIVGASAVTILGHAAIMQEGVEGDFVSVV</sequence>
<evidence type="ECO:0000313" key="6">
    <source>
        <dbReference type="EMBL" id="KAF9968814.1"/>
    </source>
</evidence>
<protein>
    <recommendedName>
        <fullName evidence="5">PRA1 family protein</fullName>
    </recommendedName>
</protein>
<comment type="caution">
    <text evidence="6">The sequence shown here is derived from an EMBL/GenBank/DDBJ whole genome shotgun (WGS) entry which is preliminary data.</text>
</comment>
<evidence type="ECO:0000256" key="4">
    <source>
        <dbReference type="ARBA" id="ARBA00023136"/>
    </source>
</evidence>
<evidence type="ECO:0000256" key="3">
    <source>
        <dbReference type="ARBA" id="ARBA00022989"/>
    </source>
</evidence>
<dbReference type="GO" id="GO:0016020">
    <property type="term" value="C:membrane"/>
    <property type="evidence" value="ECO:0007669"/>
    <property type="project" value="UniProtKB-SubCell"/>
</dbReference>
<dbReference type="PANTHER" id="PTHR19317:SF0">
    <property type="entry name" value="PRENYLATED RAB ACCEPTOR PROTEIN 1"/>
    <property type="match status" value="1"/>
</dbReference>
<evidence type="ECO:0000256" key="1">
    <source>
        <dbReference type="ARBA" id="ARBA00004141"/>
    </source>
</evidence>
<accession>A0A9P6M7J0</accession>
<keyword evidence="3 5" id="KW-1133">Transmembrane helix</keyword>
<dbReference type="InterPro" id="IPR004895">
    <property type="entry name" value="Prenylated_rab_accept_PRA1"/>
</dbReference>
<keyword evidence="7" id="KW-1185">Reference proteome</keyword>
<comment type="similarity">
    <text evidence="5">Belongs to the PRA1 family.</text>
</comment>
<reference evidence="6" key="1">
    <citation type="journal article" date="2020" name="Fungal Divers.">
        <title>Resolving the Mortierellaceae phylogeny through synthesis of multi-gene phylogenetics and phylogenomics.</title>
        <authorList>
            <person name="Vandepol N."/>
            <person name="Liber J."/>
            <person name="Desiro A."/>
            <person name="Na H."/>
            <person name="Kennedy M."/>
            <person name="Barry K."/>
            <person name="Grigoriev I.V."/>
            <person name="Miller A.N."/>
            <person name="O'Donnell K."/>
            <person name="Stajich J.E."/>
            <person name="Bonito G."/>
        </authorList>
    </citation>
    <scope>NUCLEOTIDE SEQUENCE</scope>
    <source>
        <strain evidence="6">CK1249</strain>
    </source>
</reference>
<dbReference type="PANTHER" id="PTHR19317">
    <property type="entry name" value="PRENYLATED RAB ACCEPTOR 1-RELATED"/>
    <property type="match status" value="1"/>
</dbReference>
<evidence type="ECO:0000256" key="5">
    <source>
        <dbReference type="RuleBase" id="RU363107"/>
    </source>
</evidence>
<dbReference type="OrthoDB" id="63113at2759"/>
<dbReference type="AlphaFoldDB" id="A0A9P6M7J0"/>
<proteinExistence type="inferred from homology"/>